<proteinExistence type="predicted"/>
<sequence>MSMRRSKHHSSNPIPTSYPFIISSYLQARSYGPMSHTRLLYFQAHQNNAKFQDNHTSAMKKEAAVGINHFQAHQKQVKLQDTHANVIKKDDVNNDVDVVASDFIKRKHMSWGLQKSTTMYPAS</sequence>
<name>A0ACD5WUP2_AVESA</name>
<dbReference type="Proteomes" id="UP001732700">
    <property type="component" value="Chromosome 4C"/>
</dbReference>
<accession>A0ACD5WUP2</accession>
<evidence type="ECO:0000313" key="2">
    <source>
        <dbReference type="Proteomes" id="UP001732700"/>
    </source>
</evidence>
<evidence type="ECO:0000313" key="1">
    <source>
        <dbReference type="EnsemblPlants" id="AVESA.00010b.r2.4CG1286850.1.CDS"/>
    </source>
</evidence>
<protein>
    <submittedName>
        <fullName evidence="1">Uncharacterized protein</fullName>
    </submittedName>
</protein>
<reference evidence="1" key="1">
    <citation type="submission" date="2021-05" db="EMBL/GenBank/DDBJ databases">
        <authorList>
            <person name="Scholz U."/>
            <person name="Mascher M."/>
            <person name="Fiebig A."/>
        </authorList>
    </citation>
    <scope>NUCLEOTIDE SEQUENCE [LARGE SCALE GENOMIC DNA]</scope>
</reference>
<reference evidence="1" key="2">
    <citation type="submission" date="2025-09" db="UniProtKB">
        <authorList>
            <consortium name="EnsemblPlants"/>
        </authorList>
    </citation>
    <scope>IDENTIFICATION</scope>
</reference>
<organism evidence="1 2">
    <name type="scientific">Avena sativa</name>
    <name type="common">Oat</name>
    <dbReference type="NCBI Taxonomy" id="4498"/>
    <lineage>
        <taxon>Eukaryota</taxon>
        <taxon>Viridiplantae</taxon>
        <taxon>Streptophyta</taxon>
        <taxon>Embryophyta</taxon>
        <taxon>Tracheophyta</taxon>
        <taxon>Spermatophyta</taxon>
        <taxon>Magnoliopsida</taxon>
        <taxon>Liliopsida</taxon>
        <taxon>Poales</taxon>
        <taxon>Poaceae</taxon>
        <taxon>BOP clade</taxon>
        <taxon>Pooideae</taxon>
        <taxon>Poodae</taxon>
        <taxon>Poeae</taxon>
        <taxon>Poeae Chloroplast Group 1 (Aveneae type)</taxon>
        <taxon>Aveninae</taxon>
        <taxon>Avena</taxon>
    </lineage>
</organism>
<dbReference type="EnsemblPlants" id="AVESA.00010b.r2.4CG1286850.1">
    <property type="protein sequence ID" value="AVESA.00010b.r2.4CG1286850.1.CDS"/>
    <property type="gene ID" value="AVESA.00010b.r2.4CG1286850"/>
</dbReference>
<keyword evidence="2" id="KW-1185">Reference proteome</keyword>